<evidence type="ECO:0000313" key="2">
    <source>
        <dbReference type="Proteomes" id="UP000829354"/>
    </source>
</evidence>
<organism evidence="1 2">
    <name type="scientific">Caenorhabditis briggsae</name>
    <dbReference type="NCBI Taxonomy" id="6238"/>
    <lineage>
        <taxon>Eukaryota</taxon>
        <taxon>Metazoa</taxon>
        <taxon>Ecdysozoa</taxon>
        <taxon>Nematoda</taxon>
        <taxon>Chromadorea</taxon>
        <taxon>Rhabditida</taxon>
        <taxon>Rhabditina</taxon>
        <taxon>Rhabditomorpha</taxon>
        <taxon>Rhabditoidea</taxon>
        <taxon>Rhabditidae</taxon>
        <taxon>Peloderinae</taxon>
        <taxon>Caenorhabditis</taxon>
    </lineage>
</organism>
<name>A0AAE9E8B5_CAEBR</name>
<dbReference type="EMBL" id="CP092620">
    <property type="protein sequence ID" value="UMM14508.1"/>
    <property type="molecule type" value="Genomic_DNA"/>
</dbReference>
<accession>A0AAE9E8B5</accession>
<gene>
    <name evidence="1" type="ORF">L5515_002286</name>
</gene>
<protein>
    <submittedName>
        <fullName evidence="1">Uncharacterized protein</fullName>
    </submittedName>
</protein>
<sequence length="103" mass="12227">MREKKREWDKIKKENEAEKKWALWDVGGGKDRVRRFLTETKTKCSDEGVCYSGTEVQGRKKTFWNFEKAKEGDPEYDDAQVFVNLVKTKMDEWKTNFPDKPSN</sequence>
<dbReference type="AlphaFoldDB" id="A0AAE9E8B5"/>
<dbReference type="Proteomes" id="UP000829354">
    <property type="component" value="Chromosome I"/>
</dbReference>
<reference evidence="1 2" key="1">
    <citation type="submission" date="2022-04" db="EMBL/GenBank/DDBJ databases">
        <title>Chromosome-level reference genomes for two strains of Caenorhabditis briggsae: an improved platform for comparative genomics.</title>
        <authorList>
            <person name="Stevens L."/>
            <person name="Andersen E."/>
        </authorList>
    </citation>
    <scope>NUCLEOTIDE SEQUENCE [LARGE SCALE GENOMIC DNA]</scope>
    <source>
        <strain evidence="1">VX34</strain>
        <tissue evidence="1">Whole-organism</tissue>
    </source>
</reference>
<evidence type="ECO:0000313" key="1">
    <source>
        <dbReference type="EMBL" id="UMM14508.1"/>
    </source>
</evidence>
<keyword evidence="2" id="KW-1185">Reference proteome</keyword>
<proteinExistence type="predicted"/>